<keyword evidence="5" id="KW-0456">Lyase</keyword>
<gene>
    <name evidence="9" type="ORF">BBJ29_009259</name>
</gene>
<keyword evidence="4" id="KW-0862">Zinc</keyword>
<dbReference type="GO" id="GO:0004089">
    <property type="term" value="F:carbonate dehydratase activity"/>
    <property type="evidence" value="ECO:0007669"/>
    <property type="project" value="UniProtKB-EC"/>
</dbReference>
<proteinExistence type="inferred from homology"/>
<dbReference type="EC" id="4.2.1.1" evidence="2"/>
<evidence type="ECO:0000256" key="7">
    <source>
        <dbReference type="SAM" id="SignalP"/>
    </source>
</evidence>
<dbReference type="PANTHER" id="PTHR18952">
    <property type="entry name" value="CARBONIC ANHYDRASE"/>
    <property type="match status" value="1"/>
</dbReference>
<organism evidence="9 10">
    <name type="scientific">Phytophthora kernoviae</name>
    <dbReference type="NCBI Taxonomy" id="325452"/>
    <lineage>
        <taxon>Eukaryota</taxon>
        <taxon>Sar</taxon>
        <taxon>Stramenopiles</taxon>
        <taxon>Oomycota</taxon>
        <taxon>Peronosporomycetes</taxon>
        <taxon>Peronosporales</taxon>
        <taxon>Peronosporaceae</taxon>
        <taxon>Phytophthora</taxon>
    </lineage>
</organism>
<evidence type="ECO:0000313" key="10">
    <source>
        <dbReference type="Proteomes" id="UP000284657"/>
    </source>
</evidence>
<evidence type="ECO:0000256" key="4">
    <source>
        <dbReference type="ARBA" id="ARBA00022833"/>
    </source>
</evidence>
<dbReference type="InterPro" id="IPR036398">
    <property type="entry name" value="CA_dom_sf"/>
</dbReference>
<dbReference type="AlphaFoldDB" id="A0A3R7IYY3"/>
<keyword evidence="3" id="KW-0479">Metal-binding</keyword>
<dbReference type="SUPFAM" id="SSF51069">
    <property type="entry name" value="Carbonic anhydrase"/>
    <property type="match status" value="1"/>
</dbReference>
<evidence type="ECO:0000256" key="3">
    <source>
        <dbReference type="ARBA" id="ARBA00022723"/>
    </source>
</evidence>
<sequence>MKFFATASALTAACVLSSSSKIVSADTTGGAPWGYKTNDATMASPAQWADHYPTCAGSRQSPIDITTTTGGSVATRSLAFSGECGSYSLTQSDESFKASVNDGSCMASSNGASYSMAQFYLHAPSEHTLNGKPLDGEVHFVHTNADGSALMVVGMFLQVSSGETDPWMASLLNGMEAVTPANSTTLNLGSYAGLVDANANRLYNYPGSLTTPACDEIVDWWVVQTPVAVSSQDFTRLQTQLKELHVTDNGNNARPVQLLNGRTIASFQ</sequence>
<comment type="catalytic activity">
    <reaction evidence="6">
        <text>hydrogencarbonate + H(+) = CO2 + H2O</text>
        <dbReference type="Rhea" id="RHEA:10748"/>
        <dbReference type="ChEBI" id="CHEBI:15377"/>
        <dbReference type="ChEBI" id="CHEBI:15378"/>
        <dbReference type="ChEBI" id="CHEBI:16526"/>
        <dbReference type="ChEBI" id="CHEBI:17544"/>
        <dbReference type="EC" id="4.2.1.1"/>
    </reaction>
</comment>
<comment type="caution">
    <text evidence="9">The sequence shown here is derived from an EMBL/GenBank/DDBJ whole genome shotgun (WGS) entry which is preliminary data.</text>
</comment>
<dbReference type="InterPro" id="IPR023561">
    <property type="entry name" value="Carbonic_anhydrase_a-class"/>
</dbReference>
<name>A0A3R7IYY3_9STRA</name>
<dbReference type="GO" id="GO:0008270">
    <property type="term" value="F:zinc ion binding"/>
    <property type="evidence" value="ECO:0007669"/>
    <property type="project" value="InterPro"/>
</dbReference>
<evidence type="ECO:0000259" key="8">
    <source>
        <dbReference type="PROSITE" id="PS51144"/>
    </source>
</evidence>
<feature type="signal peptide" evidence="7">
    <location>
        <begin position="1"/>
        <end position="25"/>
    </location>
</feature>
<feature type="domain" description="Alpha-carbonic anhydrase" evidence="8">
    <location>
        <begin position="31"/>
        <end position="268"/>
    </location>
</feature>
<evidence type="ECO:0000256" key="2">
    <source>
        <dbReference type="ARBA" id="ARBA00012925"/>
    </source>
</evidence>
<dbReference type="Proteomes" id="UP000284657">
    <property type="component" value="Unassembled WGS sequence"/>
</dbReference>
<evidence type="ECO:0000313" key="9">
    <source>
        <dbReference type="EMBL" id="RLN63516.1"/>
    </source>
</evidence>
<evidence type="ECO:0000256" key="6">
    <source>
        <dbReference type="ARBA" id="ARBA00048348"/>
    </source>
</evidence>
<dbReference type="SMART" id="SM01057">
    <property type="entry name" value="Carb_anhydrase"/>
    <property type="match status" value="1"/>
</dbReference>
<accession>A0A3R7IYY3</accession>
<dbReference type="PROSITE" id="PS51144">
    <property type="entry name" value="ALPHA_CA_2"/>
    <property type="match status" value="1"/>
</dbReference>
<dbReference type="Gene3D" id="3.10.200.10">
    <property type="entry name" value="Alpha carbonic anhydrase"/>
    <property type="match status" value="1"/>
</dbReference>
<reference evidence="9 10" key="1">
    <citation type="submission" date="2018-07" db="EMBL/GenBank/DDBJ databases">
        <title>Genome sequencing of oomycete isolates from Chile give support for New Zealand origin for Phytophthora kernoviae and make available the first Nothophytophthora sp. genome.</title>
        <authorList>
            <person name="Studholme D.J."/>
            <person name="Sanfuentes E."/>
            <person name="Panda P."/>
            <person name="Hill R."/>
            <person name="Sambles C."/>
            <person name="Grant M."/>
            <person name="Williams N.M."/>
            <person name="Mcdougal R.L."/>
        </authorList>
    </citation>
    <scope>NUCLEOTIDE SEQUENCE [LARGE SCALE GENOMIC DNA]</scope>
    <source>
        <strain evidence="9">Chile7</strain>
    </source>
</reference>
<evidence type="ECO:0000256" key="5">
    <source>
        <dbReference type="ARBA" id="ARBA00023239"/>
    </source>
</evidence>
<dbReference type="EMBL" id="MBAD02000729">
    <property type="protein sequence ID" value="RLN63516.1"/>
    <property type="molecule type" value="Genomic_DNA"/>
</dbReference>
<keyword evidence="7" id="KW-0732">Signal</keyword>
<dbReference type="Pfam" id="PF00194">
    <property type="entry name" value="Carb_anhydrase"/>
    <property type="match status" value="1"/>
</dbReference>
<comment type="similarity">
    <text evidence="1">Belongs to the alpha-carbonic anhydrase family.</text>
</comment>
<dbReference type="CDD" id="cd03124">
    <property type="entry name" value="alpha_CA_prokaryotic_like"/>
    <property type="match status" value="1"/>
</dbReference>
<dbReference type="InterPro" id="IPR001148">
    <property type="entry name" value="CA_dom"/>
</dbReference>
<dbReference type="InterPro" id="IPR041891">
    <property type="entry name" value="Alpha_CA_prokaryot-like"/>
</dbReference>
<protein>
    <recommendedName>
        <fullName evidence="2">carbonic anhydrase</fullName>
        <ecNumber evidence="2">4.2.1.1</ecNumber>
    </recommendedName>
</protein>
<evidence type="ECO:0000256" key="1">
    <source>
        <dbReference type="ARBA" id="ARBA00010718"/>
    </source>
</evidence>
<dbReference type="PANTHER" id="PTHR18952:SF265">
    <property type="entry name" value="CARBONIC ANHYDRASE"/>
    <property type="match status" value="1"/>
</dbReference>
<feature type="chain" id="PRO_5018540011" description="carbonic anhydrase" evidence="7">
    <location>
        <begin position="26"/>
        <end position="268"/>
    </location>
</feature>